<protein>
    <recommendedName>
        <fullName evidence="4">Secreted protein</fullName>
    </recommendedName>
</protein>
<gene>
    <name evidence="2" type="ORF">ATB98_05240</name>
</gene>
<evidence type="ECO:0008006" key="4">
    <source>
        <dbReference type="Google" id="ProtNLM"/>
    </source>
</evidence>
<evidence type="ECO:0000313" key="2">
    <source>
        <dbReference type="EMBL" id="OAP38766.1"/>
    </source>
</evidence>
<comment type="caution">
    <text evidence="2">The sequence shown here is derived from an EMBL/GenBank/DDBJ whole genome shotgun (WGS) entry which is preliminary data.</text>
</comment>
<dbReference type="AlphaFoldDB" id="A0A178XUB9"/>
<dbReference type="RefSeq" id="WP_066878168.1">
    <property type="nucleotide sequence ID" value="NZ_LNQB01000093.1"/>
</dbReference>
<dbReference type="PROSITE" id="PS51257">
    <property type="entry name" value="PROKAR_LIPOPROTEIN"/>
    <property type="match status" value="1"/>
</dbReference>
<feature type="signal peptide" evidence="1">
    <location>
        <begin position="1"/>
        <end position="20"/>
    </location>
</feature>
<organism evidence="2 3">
    <name type="scientific">Sinorhizobium saheli</name>
    <dbReference type="NCBI Taxonomy" id="36856"/>
    <lineage>
        <taxon>Bacteria</taxon>
        <taxon>Pseudomonadati</taxon>
        <taxon>Pseudomonadota</taxon>
        <taxon>Alphaproteobacteria</taxon>
        <taxon>Hyphomicrobiales</taxon>
        <taxon>Rhizobiaceae</taxon>
        <taxon>Sinorhizobium/Ensifer group</taxon>
        <taxon>Sinorhizobium</taxon>
    </lineage>
</organism>
<accession>A0A178XUB9</accession>
<evidence type="ECO:0000256" key="1">
    <source>
        <dbReference type="SAM" id="SignalP"/>
    </source>
</evidence>
<evidence type="ECO:0000313" key="3">
    <source>
        <dbReference type="Proteomes" id="UP000078507"/>
    </source>
</evidence>
<keyword evidence="1" id="KW-0732">Signal</keyword>
<dbReference type="Proteomes" id="UP000078507">
    <property type="component" value="Unassembled WGS sequence"/>
</dbReference>
<sequence>MKSILVFAASFALATTTALAACPGHDTTASADAVDKEVTTASVTKAEQSTSTDMLLLQQGLQQKQQSDAEPAE</sequence>
<reference evidence="2 3" key="1">
    <citation type="submission" date="2015-11" db="EMBL/GenBank/DDBJ databases">
        <title>Ensifer anhuiense sp. nov., an effective nitrogen fixation bacterium with Glycine soja.</title>
        <authorList>
            <person name="Yan H."/>
            <person name="Chen W."/>
        </authorList>
    </citation>
    <scope>NUCLEOTIDE SEQUENCE [LARGE SCALE GENOMIC DNA]</scope>
    <source>
        <strain evidence="2 3">LMG 7837</strain>
    </source>
</reference>
<name>A0A178XUB9_SINSA</name>
<keyword evidence="3" id="KW-1185">Reference proteome</keyword>
<feature type="chain" id="PRO_5008097252" description="Secreted protein" evidence="1">
    <location>
        <begin position="21"/>
        <end position="73"/>
    </location>
</feature>
<dbReference type="EMBL" id="LNQB01000093">
    <property type="protein sequence ID" value="OAP38766.1"/>
    <property type="molecule type" value="Genomic_DNA"/>
</dbReference>
<proteinExistence type="predicted"/>